<dbReference type="RefSeq" id="WP_280876483.1">
    <property type="nucleotide sequence ID" value="NZ_JARXVH010000004.1"/>
</dbReference>
<protein>
    <submittedName>
        <fullName evidence="3">FxsC-like protein</fullName>
    </submittedName>
</protein>
<name>A0ABT6LI81_9ACTN</name>
<evidence type="ECO:0000259" key="2">
    <source>
        <dbReference type="Pfam" id="PF13676"/>
    </source>
</evidence>
<dbReference type="NCBIfam" id="NF040588">
    <property type="entry name" value="FxsC_Nterm"/>
    <property type="match status" value="1"/>
</dbReference>
<gene>
    <name evidence="3" type="ORF">M2283_002798</name>
</gene>
<comment type="caution">
    <text evidence="3">The sequence shown here is derived from an EMBL/GenBank/DDBJ whole genome shotgun (WGS) entry which is preliminary data.</text>
</comment>
<evidence type="ECO:0000256" key="1">
    <source>
        <dbReference type="SAM" id="MobiDB-lite"/>
    </source>
</evidence>
<feature type="region of interest" description="Disordered" evidence="1">
    <location>
        <begin position="407"/>
        <end position="442"/>
    </location>
</feature>
<sequence>MDTPAQDNRPHFFLSYAHTPAWGAGSGDADQWVRTLFADLCDHVMALTDLPRGTQVGFMDHEMRTGEGWPEVLSRNLATCRVFVPLYSPRYFTSEHCGREWYAFNERVLQARTSGSDAVPAIVPALGTHMDLAGLPDSAKRIHIDLTSADGHYESKGLYGLGTLRRLRDEYQETVFALAQRIVRVAEETNLPPSRPRAYDRTRSAFKPRGEAPRRIHLTVAAPTLETIPAHRDARFYGDDPHDWNPYHAESMRSLSQLAEDLIRSLDYHITVSAFEDELTGPAAEDDEHTDTDPAGAGRPPSILLIDRWVLTDEEYRRRLTAYDAYAHPWVTAVVPWNRGDEQCQGPEGKELAAQLESTLPSILAGGRRLESHTTVNGVPTLKAFNDLLPTVVAHATRQFLKRAEPHLPTGRTVVRPRIEGPVPQSSPAADPDHGTDHGEAK</sequence>
<dbReference type="NCBIfam" id="TIGR04276">
    <property type="entry name" value="FxsC_Cterm"/>
    <property type="match status" value="1"/>
</dbReference>
<dbReference type="Gene3D" id="3.40.50.10140">
    <property type="entry name" value="Toll/interleukin-1 receptor homology (TIR) domain"/>
    <property type="match status" value="1"/>
</dbReference>
<dbReference type="InterPro" id="IPR035897">
    <property type="entry name" value="Toll_tir_struct_dom_sf"/>
</dbReference>
<dbReference type="Pfam" id="PF13676">
    <property type="entry name" value="TIR_2"/>
    <property type="match status" value="1"/>
</dbReference>
<dbReference type="InterPro" id="IPR000157">
    <property type="entry name" value="TIR_dom"/>
</dbReference>
<accession>A0ABT6LI81</accession>
<feature type="compositionally biased region" description="Basic and acidic residues" evidence="1">
    <location>
        <begin position="431"/>
        <end position="442"/>
    </location>
</feature>
<organism evidence="3 4">
    <name type="scientific">Streptomyces pseudovenezuelae</name>
    <dbReference type="NCBI Taxonomy" id="67350"/>
    <lineage>
        <taxon>Bacteria</taxon>
        <taxon>Bacillati</taxon>
        <taxon>Actinomycetota</taxon>
        <taxon>Actinomycetes</taxon>
        <taxon>Kitasatosporales</taxon>
        <taxon>Streptomycetaceae</taxon>
        <taxon>Streptomyces</taxon>
        <taxon>Streptomyces aurantiacus group</taxon>
    </lineage>
</organism>
<evidence type="ECO:0000313" key="3">
    <source>
        <dbReference type="EMBL" id="MDH6215494.1"/>
    </source>
</evidence>
<dbReference type="InterPro" id="IPR047603">
    <property type="entry name" value="FxsC_N"/>
</dbReference>
<proteinExistence type="predicted"/>
<feature type="domain" description="TIR" evidence="2">
    <location>
        <begin position="12"/>
        <end position="151"/>
    </location>
</feature>
<dbReference type="Proteomes" id="UP001160499">
    <property type="component" value="Unassembled WGS sequence"/>
</dbReference>
<evidence type="ECO:0000313" key="4">
    <source>
        <dbReference type="Proteomes" id="UP001160499"/>
    </source>
</evidence>
<reference evidence="3 4" key="1">
    <citation type="submission" date="2023-04" db="EMBL/GenBank/DDBJ databases">
        <title>Forest soil microbial communities from Buena Vista Peninsula, Colon Province, Panama.</title>
        <authorList>
            <person name="Bouskill N."/>
        </authorList>
    </citation>
    <scope>NUCLEOTIDE SEQUENCE [LARGE SCALE GENOMIC DNA]</scope>
    <source>
        <strain evidence="3 4">GGS1</strain>
    </source>
</reference>
<dbReference type="InterPro" id="IPR026367">
    <property type="entry name" value="FxsC_C"/>
</dbReference>
<keyword evidence="4" id="KW-1185">Reference proteome</keyword>
<dbReference type="SUPFAM" id="SSF52200">
    <property type="entry name" value="Toll/Interleukin receptor TIR domain"/>
    <property type="match status" value="1"/>
</dbReference>
<dbReference type="EMBL" id="JARXVH010000004">
    <property type="protein sequence ID" value="MDH6215494.1"/>
    <property type="molecule type" value="Genomic_DNA"/>
</dbReference>